<organism evidence="2 3">
    <name type="scientific">Pisolithus tinctorius Marx 270</name>
    <dbReference type="NCBI Taxonomy" id="870435"/>
    <lineage>
        <taxon>Eukaryota</taxon>
        <taxon>Fungi</taxon>
        <taxon>Dikarya</taxon>
        <taxon>Basidiomycota</taxon>
        <taxon>Agaricomycotina</taxon>
        <taxon>Agaricomycetes</taxon>
        <taxon>Agaricomycetidae</taxon>
        <taxon>Boletales</taxon>
        <taxon>Sclerodermatineae</taxon>
        <taxon>Pisolithaceae</taxon>
        <taxon>Pisolithus</taxon>
    </lineage>
</organism>
<evidence type="ECO:0000313" key="2">
    <source>
        <dbReference type="EMBL" id="KIO02851.1"/>
    </source>
</evidence>
<sequence length="95" mass="10580">MLSYIPDRRDMPPIIGALRATTPRTSSTSNSPPTMNLNCLRPCSVARGITLNRQMASKIDFWEADVLGMAWGMGRARVAVCWLSDTHAWLSTRTK</sequence>
<protein>
    <submittedName>
        <fullName evidence="2">Uncharacterized protein</fullName>
    </submittedName>
</protein>
<dbReference type="HOGENOM" id="CLU_2373635_0_0_1"/>
<reference evidence="3" key="2">
    <citation type="submission" date="2015-01" db="EMBL/GenBank/DDBJ databases">
        <title>Evolutionary Origins and Diversification of the Mycorrhizal Mutualists.</title>
        <authorList>
            <consortium name="DOE Joint Genome Institute"/>
            <consortium name="Mycorrhizal Genomics Consortium"/>
            <person name="Kohler A."/>
            <person name="Kuo A."/>
            <person name="Nagy L.G."/>
            <person name="Floudas D."/>
            <person name="Copeland A."/>
            <person name="Barry K.W."/>
            <person name="Cichocki N."/>
            <person name="Veneault-Fourrey C."/>
            <person name="LaButti K."/>
            <person name="Lindquist E.A."/>
            <person name="Lipzen A."/>
            <person name="Lundell T."/>
            <person name="Morin E."/>
            <person name="Murat C."/>
            <person name="Riley R."/>
            <person name="Ohm R."/>
            <person name="Sun H."/>
            <person name="Tunlid A."/>
            <person name="Henrissat B."/>
            <person name="Grigoriev I.V."/>
            <person name="Hibbett D.S."/>
            <person name="Martin F."/>
        </authorList>
    </citation>
    <scope>NUCLEOTIDE SEQUENCE [LARGE SCALE GENOMIC DNA]</scope>
    <source>
        <strain evidence="1 3">Marx 270</strain>
    </source>
</reference>
<gene>
    <name evidence="1" type="ORF">M404DRAFT_1002077</name>
    <name evidence="2" type="ORF">M404DRAFT_1002085</name>
</gene>
<keyword evidence="3" id="KW-1185">Reference proteome</keyword>
<evidence type="ECO:0000313" key="3">
    <source>
        <dbReference type="Proteomes" id="UP000054217"/>
    </source>
</evidence>
<dbReference type="EMBL" id="KN831980">
    <property type="protein sequence ID" value="KIO02845.1"/>
    <property type="molecule type" value="Genomic_DNA"/>
</dbReference>
<reference evidence="2" key="3">
    <citation type="submission" date="2015-02" db="EMBL/GenBank/DDBJ databases">
        <title>Evolutionary Origins and Diversification of the Mycorrhizal Mutualists.</title>
        <authorList>
            <consortium name="DOE Joint Genome Institute"/>
            <consortium name="Mycorrhizal Genomics Consortium"/>
            <person name="Kohler A."/>
            <person name="Kuo A."/>
            <person name="Nagy L.G."/>
            <person name="Floudas D."/>
            <person name="Copeland A."/>
            <person name="Barry K.W."/>
            <person name="Cichocki N."/>
            <person name="Veneault-Fourrey C."/>
            <person name="LaButti K."/>
            <person name="Lindquist E.A."/>
            <person name="Lipzen A."/>
            <person name="Lundell T."/>
            <person name="Morin E."/>
            <person name="Murat C."/>
            <person name="Riley R."/>
            <person name="Ohm R."/>
            <person name="Sun H."/>
            <person name="Tunlid A."/>
            <person name="Henrissat B."/>
            <person name="Grigoriev I.V."/>
            <person name="Hibbett D.S."/>
            <person name="Martin F."/>
        </authorList>
    </citation>
    <scope>NUCLEOTIDE SEQUENCE</scope>
    <source>
        <strain evidence="2">Marx 270</strain>
    </source>
</reference>
<reference evidence="2 3" key="1">
    <citation type="submission" date="2014-04" db="EMBL/GenBank/DDBJ databases">
        <authorList>
            <consortium name="DOE Joint Genome Institute"/>
            <person name="Kuo A."/>
            <person name="Kohler A."/>
            <person name="Costa M.D."/>
            <person name="Nagy L.G."/>
            <person name="Floudas D."/>
            <person name="Copeland A."/>
            <person name="Barry K.W."/>
            <person name="Cichocki N."/>
            <person name="Veneault-Fourrey C."/>
            <person name="LaButti K."/>
            <person name="Lindquist E.A."/>
            <person name="Lipzen A."/>
            <person name="Lundell T."/>
            <person name="Morin E."/>
            <person name="Murat C."/>
            <person name="Sun H."/>
            <person name="Tunlid A."/>
            <person name="Henrissat B."/>
            <person name="Grigoriev I.V."/>
            <person name="Hibbett D.S."/>
            <person name="Martin F."/>
            <person name="Nordberg H.P."/>
            <person name="Cantor M.N."/>
            <person name="Hua S.X."/>
        </authorList>
    </citation>
    <scope>NUCLEOTIDE SEQUENCE [LARGE SCALE GENOMIC DNA]</scope>
    <source>
        <strain evidence="2 3">Marx 270</strain>
    </source>
</reference>
<accession>A0A0C3P5T3</accession>
<name>A0A0C3P5T3_PISTI</name>
<proteinExistence type="predicted"/>
<dbReference type="AlphaFoldDB" id="A0A0C3P5T3"/>
<dbReference type="Proteomes" id="UP000054217">
    <property type="component" value="Unassembled WGS sequence"/>
</dbReference>
<dbReference type="EMBL" id="KN831980">
    <property type="protein sequence ID" value="KIO02851.1"/>
    <property type="molecule type" value="Genomic_DNA"/>
</dbReference>
<evidence type="ECO:0000313" key="1">
    <source>
        <dbReference type="EMBL" id="KIO02845.1"/>
    </source>
</evidence>